<gene>
    <name evidence="2" type="ORF">ACH4OY_08680</name>
</gene>
<dbReference type="InterPro" id="IPR005025">
    <property type="entry name" value="FMN_Rdtase-like_dom"/>
</dbReference>
<dbReference type="Proteomes" id="UP001611075">
    <property type="component" value="Unassembled WGS sequence"/>
</dbReference>
<evidence type="ECO:0000259" key="1">
    <source>
        <dbReference type="Pfam" id="PF03358"/>
    </source>
</evidence>
<dbReference type="SUPFAM" id="SSF52218">
    <property type="entry name" value="Flavoproteins"/>
    <property type="match status" value="1"/>
</dbReference>
<comment type="caution">
    <text evidence="2">The sequence shown here is derived from an EMBL/GenBank/DDBJ whole genome shotgun (WGS) entry which is preliminary data.</text>
</comment>
<organism evidence="2 3">
    <name type="scientific">Micromonospora rubida</name>
    <dbReference type="NCBI Taxonomy" id="2697657"/>
    <lineage>
        <taxon>Bacteria</taxon>
        <taxon>Bacillati</taxon>
        <taxon>Actinomycetota</taxon>
        <taxon>Actinomycetes</taxon>
        <taxon>Micromonosporales</taxon>
        <taxon>Micromonosporaceae</taxon>
        <taxon>Micromonospora</taxon>
    </lineage>
</organism>
<evidence type="ECO:0000313" key="3">
    <source>
        <dbReference type="Proteomes" id="UP001611075"/>
    </source>
</evidence>
<protein>
    <recommendedName>
        <fullName evidence="1">NADPH-dependent FMN reductase-like domain-containing protein</fullName>
    </recommendedName>
</protein>
<feature type="domain" description="NADPH-dependent FMN reductase-like" evidence="1">
    <location>
        <begin position="50"/>
        <end position="122"/>
    </location>
</feature>
<dbReference type="Pfam" id="PF03358">
    <property type="entry name" value="FMN_red"/>
    <property type="match status" value="1"/>
</dbReference>
<dbReference type="Gene3D" id="3.40.50.360">
    <property type="match status" value="1"/>
</dbReference>
<dbReference type="InterPro" id="IPR029039">
    <property type="entry name" value="Flavoprotein-like_sf"/>
</dbReference>
<accession>A0ABW7SHW2</accession>
<dbReference type="EMBL" id="JBIRPU010000004">
    <property type="protein sequence ID" value="MFI0792760.1"/>
    <property type="molecule type" value="Genomic_DNA"/>
</dbReference>
<sequence length="148" mass="16049">MSTRLPSRLVRLLAGLVLFGVSVALMVRADLGPASWDVLHRSDTAMPCLTAIVASTRPGRVGRRIGDWFTAIAAERDAFDDVRLAEVGLPFHDEPHHPSERRYLHRHTREWSAAVDAGDGFVSYGMTSGGLRAVARLSAAPAPLRVPA</sequence>
<evidence type="ECO:0000313" key="2">
    <source>
        <dbReference type="EMBL" id="MFI0792760.1"/>
    </source>
</evidence>
<name>A0ABW7SHW2_9ACTN</name>
<reference evidence="2 3" key="1">
    <citation type="submission" date="2024-10" db="EMBL/GenBank/DDBJ databases">
        <title>The Natural Products Discovery Center: Release of the First 8490 Sequenced Strains for Exploring Actinobacteria Biosynthetic Diversity.</title>
        <authorList>
            <person name="Kalkreuter E."/>
            <person name="Kautsar S.A."/>
            <person name="Yang D."/>
            <person name="Bader C.D."/>
            <person name="Teijaro C.N."/>
            <person name="Fluegel L."/>
            <person name="Davis C.M."/>
            <person name="Simpson J.R."/>
            <person name="Lauterbach L."/>
            <person name="Steele A.D."/>
            <person name="Gui C."/>
            <person name="Meng S."/>
            <person name="Li G."/>
            <person name="Viehrig K."/>
            <person name="Ye F."/>
            <person name="Su P."/>
            <person name="Kiefer A.F."/>
            <person name="Nichols A."/>
            <person name="Cepeda A.J."/>
            <person name="Yan W."/>
            <person name="Fan B."/>
            <person name="Jiang Y."/>
            <person name="Adhikari A."/>
            <person name="Zheng C.-J."/>
            <person name="Schuster L."/>
            <person name="Cowan T.M."/>
            <person name="Smanski M.J."/>
            <person name="Chevrette M.G."/>
            <person name="De Carvalho L.P.S."/>
            <person name="Shen B."/>
        </authorList>
    </citation>
    <scope>NUCLEOTIDE SEQUENCE [LARGE SCALE GENOMIC DNA]</scope>
    <source>
        <strain evidence="2 3">NPDC021253</strain>
    </source>
</reference>
<keyword evidence="3" id="KW-1185">Reference proteome</keyword>
<proteinExistence type="predicted"/>
<dbReference type="RefSeq" id="WP_396677704.1">
    <property type="nucleotide sequence ID" value="NZ_JBIRPU010000004.1"/>
</dbReference>